<gene>
    <name evidence="2" type="ORF">QCA50_010622</name>
</gene>
<name>A0AAW0FZ91_9APHY</name>
<evidence type="ECO:0000313" key="3">
    <source>
        <dbReference type="Proteomes" id="UP001385951"/>
    </source>
</evidence>
<organism evidence="2 3">
    <name type="scientific">Cerrena zonata</name>
    <dbReference type="NCBI Taxonomy" id="2478898"/>
    <lineage>
        <taxon>Eukaryota</taxon>
        <taxon>Fungi</taxon>
        <taxon>Dikarya</taxon>
        <taxon>Basidiomycota</taxon>
        <taxon>Agaricomycotina</taxon>
        <taxon>Agaricomycetes</taxon>
        <taxon>Polyporales</taxon>
        <taxon>Cerrenaceae</taxon>
        <taxon>Cerrena</taxon>
    </lineage>
</organism>
<keyword evidence="3" id="KW-1185">Reference proteome</keyword>
<dbReference type="Proteomes" id="UP001385951">
    <property type="component" value="Unassembled WGS sequence"/>
</dbReference>
<accession>A0AAW0FZ91</accession>
<evidence type="ECO:0000256" key="1">
    <source>
        <dbReference type="SAM" id="MobiDB-lite"/>
    </source>
</evidence>
<protein>
    <submittedName>
        <fullName evidence="2">Uncharacterized protein</fullName>
    </submittedName>
</protein>
<feature type="region of interest" description="Disordered" evidence="1">
    <location>
        <begin position="1"/>
        <end position="84"/>
    </location>
</feature>
<dbReference type="AlphaFoldDB" id="A0AAW0FZ91"/>
<feature type="compositionally biased region" description="Low complexity" evidence="1">
    <location>
        <begin position="35"/>
        <end position="46"/>
    </location>
</feature>
<proteinExistence type="predicted"/>
<dbReference type="EMBL" id="JASBNA010000017">
    <property type="protein sequence ID" value="KAK7686398.1"/>
    <property type="molecule type" value="Genomic_DNA"/>
</dbReference>
<reference evidence="2 3" key="1">
    <citation type="submission" date="2022-09" db="EMBL/GenBank/DDBJ databases">
        <authorList>
            <person name="Palmer J.M."/>
        </authorList>
    </citation>
    <scope>NUCLEOTIDE SEQUENCE [LARGE SCALE GENOMIC DNA]</scope>
    <source>
        <strain evidence="2 3">DSM 7382</strain>
    </source>
</reference>
<sequence>MAERPSGTTSTTRRTYPVESVSQHDSPPACQVVDSSSPSTSTNSSPRESEASYSFGQENGNGNGNGKDSRNSPSKKMSPGLAKGHVVVSGPEEHLNLNRGGVPATTSLPSIRTMGILDKHWVPPTDAMQHVSLTSSSTNLGSLQQQSANLDHQYSQQQQQLLSRQEDGRIQSGWVQQQQLPVVNGRQTSAGMPVGLDWLNNE</sequence>
<comment type="caution">
    <text evidence="2">The sequence shown here is derived from an EMBL/GenBank/DDBJ whole genome shotgun (WGS) entry which is preliminary data.</text>
</comment>
<evidence type="ECO:0000313" key="2">
    <source>
        <dbReference type="EMBL" id="KAK7686398.1"/>
    </source>
</evidence>
<feature type="compositionally biased region" description="Low complexity" evidence="1">
    <location>
        <begin position="1"/>
        <end position="15"/>
    </location>
</feature>